<evidence type="ECO:0000256" key="7">
    <source>
        <dbReference type="ARBA" id="ARBA00023014"/>
    </source>
</evidence>
<dbReference type="EC" id="4.1.99.22" evidence="1 12"/>
<dbReference type="InterPro" id="IPR010505">
    <property type="entry name" value="MoaA_twitch"/>
</dbReference>
<keyword evidence="5 12" id="KW-0547">Nucleotide-binding</keyword>
<dbReference type="NCBIfam" id="TIGR02666">
    <property type="entry name" value="moaA"/>
    <property type="match status" value="1"/>
</dbReference>
<reference evidence="15 16" key="1">
    <citation type="submission" date="2022-05" db="EMBL/GenBank/DDBJ databases">
        <title>Seasonal and diel survey of microbial diversity of the Tyrrhenian coast.</title>
        <authorList>
            <person name="Gattoni G."/>
            <person name="Corral P."/>
        </authorList>
    </citation>
    <scope>NUCLEOTIDE SEQUENCE [LARGE SCALE GENOMIC DNA]</scope>
    <source>
        <strain evidence="15 16">V10</strain>
    </source>
</reference>
<keyword evidence="16" id="KW-1185">Reference proteome</keyword>
<dbReference type="InterPro" id="IPR007197">
    <property type="entry name" value="rSAM"/>
</dbReference>
<feature type="binding site" evidence="12">
    <location>
        <position position="30"/>
    </location>
    <ligand>
        <name>S-adenosyl-L-methionine</name>
        <dbReference type="ChEBI" id="CHEBI:59789"/>
    </ligand>
</feature>
<feature type="binding site" evidence="12">
    <location>
        <position position="70"/>
    </location>
    <ligand>
        <name>S-adenosyl-L-methionine</name>
        <dbReference type="ChEBI" id="CHEBI:59789"/>
    </ligand>
</feature>
<dbReference type="GO" id="GO:0061798">
    <property type="term" value="F:GTP 3',8'-cyclase activity"/>
    <property type="evidence" value="ECO:0007669"/>
    <property type="project" value="UniProtKB-EC"/>
</dbReference>
<dbReference type="PROSITE" id="PS51918">
    <property type="entry name" value="RADICAL_SAM"/>
    <property type="match status" value="1"/>
</dbReference>
<evidence type="ECO:0000256" key="4">
    <source>
        <dbReference type="ARBA" id="ARBA00022723"/>
    </source>
</evidence>
<dbReference type="SFLD" id="SFLDS00029">
    <property type="entry name" value="Radical_SAM"/>
    <property type="match status" value="1"/>
</dbReference>
<dbReference type="SMART" id="SM00729">
    <property type="entry name" value="Elp3"/>
    <property type="match status" value="1"/>
</dbReference>
<feature type="binding site" evidence="12">
    <location>
        <position position="160"/>
    </location>
    <ligand>
        <name>GTP</name>
        <dbReference type="ChEBI" id="CHEBI:37565"/>
    </ligand>
</feature>
<gene>
    <name evidence="12 15" type="primary">moaA</name>
    <name evidence="15" type="ORF">M3N55_00570</name>
</gene>
<comment type="catalytic activity">
    <reaction evidence="11 12">
        <text>GTP + AH2 + S-adenosyl-L-methionine = (8S)-3',8-cyclo-7,8-dihydroguanosine 5'-triphosphate + 5'-deoxyadenosine + L-methionine + A + H(+)</text>
        <dbReference type="Rhea" id="RHEA:49576"/>
        <dbReference type="ChEBI" id="CHEBI:13193"/>
        <dbReference type="ChEBI" id="CHEBI:15378"/>
        <dbReference type="ChEBI" id="CHEBI:17319"/>
        <dbReference type="ChEBI" id="CHEBI:17499"/>
        <dbReference type="ChEBI" id="CHEBI:37565"/>
        <dbReference type="ChEBI" id="CHEBI:57844"/>
        <dbReference type="ChEBI" id="CHEBI:59789"/>
        <dbReference type="ChEBI" id="CHEBI:131766"/>
        <dbReference type="EC" id="4.1.99.22"/>
    </reaction>
</comment>
<evidence type="ECO:0000256" key="13">
    <source>
        <dbReference type="SAM" id="MobiDB-lite"/>
    </source>
</evidence>
<dbReference type="CDD" id="cd21117">
    <property type="entry name" value="Twitch_MoaA"/>
    <property type="match status" value="1"/>
</dbReference>
<sequence>MTAPLIDPFARPISYLRVSVTDRCDFRCVYCMSENMTFLPKKELLTLEELDRMCSTFIRLGVEKLRITGGEPLVRKGIMTFFQNMRRHLDSGALKELTLTTNGSQLRKFAGELAECGVRRINVSLDTLDDQKFADVTRWGKLAQVLDGIDAAQAAGLRVKLNAVALKGFNEDELFTLTEFCAARDMDLTWIEVMPMGDLGNEDRLDQYWPLSDLRKRLAERYTLTDLAERSGGPARYVRLEETGQKIGFITPLTHNFCESCNRVRLTCTGELYMCLGQEDMADLRAPLRSSDSDAPLEGAIRAAIGRKPKGHDFDYSRQAVDGQMTRHMSHTGG</sequence>
<dbReference type="PANTHER" id="PTHR22960:SF0">
    <property type="entry name" value="MOLYBDENUM COFACTOR BIOSYNTHESIS PROTEIN 1"/>
    <property type="match status" value="1"/>
</dbReference>
<evidence type="ECO:0000256" key="9">
    <source>
        <dbReference type="ARBA" id="ARBA00023150"/>
    </source>
</evidence>
<evidence type="ECO:0000313" key="15">
    <source>
        <dbReference type="EMBL" id="MCL1627213.1"/>
    </source>
</evidence>
<feature type="binding site" evidence="12">
    <location>
        <position position="66"/>
    </location>
    <ligand>
        <name>GTP</name>
        <dbReference type="ChEBI" id="CHEBI:37565"/>
    </ligand>
</feature>
<evidence type="ECO:0000256" key="8">
    <source>
        <dbReference type="ARBA" id="ARBA00023134"/>
    </source>
</evidence>
<dbReference type="SFLD" id="SFLDG01383">
    <property type="entry name" value="cyclic_pyranopterin_phosphate"/>
    <property type="match status" value="1"/>
</dbReference>
<evidence type="ECO:0000256" key="1">
    <source>
        <dbReference type="ARBA" id="ARBA00012167"/>
    </source>
</evidence>
<keyword evidence="8 12" id="KW-0342">GTP-binding</keyword>
<keyword evidence="3 12" id="KW-0949">S-adenosyl-L-methionine</keyword>
<dbReference type="InterPro" id="IPR058240">
    <property type="entry name" value="rSAM_sf"/>
</dbReference>
<feature type="binding site" evidence="12">
    <location>
        <position position="261"/>
    </location>
    <ligand>
        <name>[4Fe-4S] cluster</name>
        <dbReference type="ChEBI" id="CHEBI:49883"/>
        <label>2</label>
        <note>4Fe-4S-substrate</note>
    </ligand>
</feature>
<dbReference type="Pfam" id="PF04055">
    <property type="entry name" value="Radical_SAM"/>
    <property type="match status" value="1"/>
</dbReference>
<dbReference type="InterPro" id="IPR050105">
    <property type="entry name" value="MoCo_biosynth_MoaA/MoaC"/>
</dbReference>
<name>A0ABT0LX73_9RHOB</name>
<keyword evidence="4 12" id="KW-0479">Metal-binding</keyword>
<dbReference type="InterPro" id="IPR000385">
    <property type="entry name" value="MoaA_NifB_PqqE_Fe-S-bd_CS"/>
</dbReference>
<feature type="region of interest" description="Disordered" evidence="13">
    <location>
        <begin position="310"/>
        <end position="334"/>
    </location>
</feature>
<comment type="similarity">
    <text evidence="12">Belongs to the radical SAM superfamily. MoaA family.</text>
</comment>
<comment type="subunit">
    <text evidence="12">Monomer and homodimer.</text>
</comment>
<comment type="cofactor">
    <cofactor evidence="12">
        <name>[4Fe-4S] cluster</name>
        <dbReference type="ChEBI" id="CHEBI:49883"/>
    </cofactor>
    <text evidence="12">Binds 2 [4Fe-4S] clusters. Binds 1 [4Fe-4S] cluster coordinated with 3 cysteines and an exchangeable S-adenosyl-L-methionine and 1 [4Fe-4S] cluster coordinated with 3 cysteines and the GTP-derived substrate.</text>
</comment>
<feature type="binding site" evidence="12">
    <location>
        <begin position="263"/>
        <end position="265"/>
    </location>
    <ligand>
        <name>GTP</name>
        <dbReference type="ChEBI" id="CHEBI:37565"/>
    </ligand>
</feature>
<evidence type="ECO:0000256" key="6">
    <source>
        <dbReference type="ARBA" id="ARBA00023004"/>
    </source>
</evidence>
<dbReference type="EMBL" id="JALZWP010000001">
    <property type="protein sequence ID" value="MCL1627213.1"/>
    <property type="molecule type" value="Genomic_DNA"/>
</dbReference>
<dbReference type="RefSeq" id="WP_249055381.1">
    <property type="nucleotide sequence ID" value="NZ_JALZWP010000001.1"/>
</dbReference>
<dbReference type="SFLD" id="SFLDG01386">
    <property type="entry name" value="main_SPASM_domain-containing"/>
    <property type="match status" value="1"/>
</dbReference>
<dbReference type="InterPro" id="IPR013785">
    <property type="entry name" value="Aldolase_TIM"/>
</dbReference>
<dbReference type="Proteomes" id="UP001202550">
    <property type="component" value="Unassembled WGS sequence"/>
</dbReference>
<keyword evidence="7 12" id="KW-0411">Iron-sulfur</keyword>
<evidence type="ECO:0000256" key="10">
    <source>
        <dbReference type="ARBA" id="ARBA00023239"/>
    </source>
</evidence>
<keyword evidence="10 12" id="KW-0456">Lyase</keyword>
<evidence type="ECO:0000256" key="12">
    <source>
        <dbReference type="HAMAP-Rule" id="MF_01225"/>
    </source>
</evidence>
<keyword evidence="6 12" id="KW-0408">Iron</keyword>
<feature type="binding site" evidence="12">
    <location>
        <position position="31"/>
    </location>
    <ligand>
        <name>[4Fe-4S] cluster</name>
        <dbReference type="ChEBI" id="CHEBI:49883"/>
        <label>1</label>
        <note>4Fe-4S-S-AdoMet</note>
    </ligand>
</feature>
<evidence type="ECO:0000256" key="11">
    <source>
        <dbReference type="ARBA" id="ARBA00048697"/>
    </source>
</evidence>
<comment type="function">
    <text evidence="12">Catalyzes the cyclization of GTP to (8S)-3',8-cyclo-7,8-dihydroguanosine 5'-triphosphate.</text>
</comment>
<dbReference type="InterPro" id="IPR013483">
    <property type="entry name" value="MoaA"/>
</dbReference>
<keyword evidence="9 12" id="KW-0501">Molybdenum cofactor biosynthesis</keyword>
<dbReference type="HAMAP" id="MF_01225_B">
    <property type="entry name" value="MoaA_B"/>
    <property type="match status" value="1"/>
</dbReference>
<evidence type="ECO:0000313" key="16">
    <source>
        <dbReference type="Proteomes" id="UP001202550"/>
    </source>
</evidence>
<dbReference type="CDD" id="cd01335">
    <property type="entry name" value="Radical_SAM"/>
    <property type="match status" value="1"/>
</dbReference>
<dbReference type="Pfam" id="PF06463">
    <property type="entry name" value="Mob_synth_C"/>
    <property type="match status" value="1"/>
</dbReference>
<protein>
    <recommendedName>
        <fullName evidence="1 12">GTP 3',8-cyclase</fullName>
        <ecNumber evidence="1 12">4.1.99.22</ecNumber>
    </recommendedName>
    <alternativeName>
        <fullName evidence="12">Molybdenum cofactor biosynthesis protein A</fullName>
    </alternativeName>
</protein>
<feature type="binding site" evidence="12">
    <location>
        <position position="17"/>
    </location>
    <ligand>
        <name>GTP</name>
        <dbReference type="ChEBI" id="CHEBI:37565"/>
    </ligand>
</feature>
<evidence type="ECO:0000256" key="3">
    <source>
        <dbReference type="ARBA" id="ARBA00022691"/>
    </source>
</evidence>
<feature type="domain" description="Radical SAM core" evidence="14">
    <location>
        <begin position="8"/>
        <end position="234"/>
    </location>
</feature>
<dbReference type="SFLD" id="SFLDG01067">
    <property type="entry name" value="SPASM/twitch_domain_containing"/>
    <property type="match status" value="1"/>
</dbReference>
<comment type="caution">
    <text evidence="15">The sequence shown here is derived from an EMBL/GenBank/DDBJ whole genome shotgun (WGS) entry which is preliminary data.</text>
</comment>
<dbReference type="InterPro" id="IPR006638">
    <property type="entry name" value="Elp3/MiaA/NifB-like_rSAM"/>
</dbReference>
<feature type="binding site" evidence="12">
    <location>
        <position position="24"/>
    </location>
    <ligand>
        <name>[4Fe-4S] cluster</name>
        <dbReference type="ChEBI" id="CHEBI:49883"/>
        <label>1</label>
        <note>4Fe-4S-S-AdoMet</note>
    </ligand>
</feature>
<feature type="binding site" evidence="12">
    <location>
        <position position="100"/>
    </location>
    <ligand>
        <name>GTP</name>
        <dbReference type="ChEBI" id="CHEBI:37565"/>
    </ligand>
</feature>
<feature type="binding site" evidence="12">
    <location>
        <position position="258"/>
    </location>
    <ligand>
        <name>[4Fe-4S] cluster</name>
        <dbReference type="ChEBI" id="CHEBI:49883"/>
        <label>2</label>
        <note>4Fe-4S-substrate</note>
    </ligand>
</feature>
<dbReference type="PANTHER" id="PTHR22960">
    <property type="entry name" value="MOLYBDOPTERIN COFACTOR SYNTHESIS PROTEIN A"/>
    <property type="match status" value="1"/>
</dbReference>
<proteinExistence type="inferred from homology"/>
<dbReference type="SUPFAM" id="SSF102114">
    <property type="entry name" value="Radical SAM enzymes"/>
    <property type="match status" value="1"/>
</dbReference>
<dbReference type="InterPro" id="IPR040064">
    <property type="entry name" value="MoaA-like"/>
</dbReference>
<dbReference type="Gene3D" id="3.20.20.70">
    <property type="entry name" value="Aldolase class I"/>
    <property type="match status" value="1"/>
</dbReference>
<feature type="binding site" evidence="12">
    <location>
        <position position="28"/>
    </location>
    <ligand>
        <name>[4Fe-4S] cluster</name>
        <dbReference type="ChEBI" id="CHEBI:49883"/>
        <label>1</label>
        <note>4Fe-4S-S-AdoMet</note>
    </ligand>
</feature>
<dbReference type="PROSITE" id="PS01305">
    <property type="entry name" value="MOAA_NIFB_PQQE"/>
    <property type="match status" value="1"/>
</dbReference>
<feature type="binding site" evidence="12">
    <location>
        <position position="124"/>
    </location>
    <ligand>
        <name>S-adenosyl-L-methionine</name>
        <dbReference type="ChEBI" id="CHEBI:59789"/>
    </ligand>
</feature>
<feature type="binding site" evidence="12">
    <location>
        <position position="275"/>
    </location>
    <ligand>
        <name>[4Fe-4S] cluster</name>
        <dbReference type="ChEBI" id="CHEBI:49883"/>
        <label>2</label>
        <note>4Fe-4S-substrate</note>
    </ligand>
</feature>
<evidence type="ECO:0000256" key="5">
    <source>
        <dbReference type="ARBA" id="ARBA00022741"/>
    </source>
</evidence>
<comment type="pathway">
    <text evidence="12">Cofactor biosynthesis; molybdopterin biosynthesis.</text>
</comment>
<accession>A0ABT0LX73</accession>
<keyword evidence="2 12" id="KW-0004">4Fe-4S</keyword>
<feature type="binding site" evidence="12">
    <location>
        <position position="194"/>
    </location>
    <ligand>
        <name>S-adenosyl-L-methionine</name>
        <dbReference type="ChEBI" id="CHEBI:59789"/>
    </ligand>
</feature>
<organism evidence="15 16">
    <name type="scientific">Roseinatronobacter domitianus</name>
    <dbReference type="NCBI Taxonomy" id="2940293"/>
    <lineage>
        <taxon>Bacteria</taxon>
        <taxon>Pseudomonadati</taxon>
        <taxon>Pseudomonadota</taxon>
        <taxon>Alphaproteobacteria</taxon>
        <taxon>Rhodobacterales</taxon>
        <taxon>Paracoccaceae</taxon>
        <taxon>Roseinatronobacter</taxon>
    </lineage>
</organism>
<evidence type="ECO:0000259" key="14">
    <source>
        <dbReference type="PROSITE" id="PS51918"/>
    </source>
</evidence>
<evidence type="ECO:0000256" key="2">
    <source>
        <dbReference type="ARBA" id="ARBA00022485"/>
    </source>
</evidence>